<proteinExistence type="inferred from homology"/>
<name>A0A7Y3RNZ4_9PROT</name>
<dbReference type="EMBL" id="JABFCX010000003">
    <property type="protein sequence ID" value="NNU17100.1"/>
    <property type="molecule type" value="Genomic_DNA"/>
</dbReference>
<sequence length="190" mass="20822">MAHKLESICVYCGSRFGRQDIYREAAHTVGETIAKAGLRLVFGGGEQGLMGESARSARDAGGKVLGIIPKFLQDQEGLLDNIESREVETMHERKIGLFEESDAFCVLPGGIGTLEEVVEVLSWSSLSLHKKPIILANIDNYWKPLIELVDHICDEGFAYPGLRQSLVVIDDPAEIVEAAQKALVPDMTKI</sequence>
<gene>
    <name evidence="4" type="ORF">HK107_12285</name>
</gene>
<dbReference type="Pfam" id="PF03641">
    <property type="entry name" value="Lysine_decarbox"/>
    <property type="match status" value="1"/>
</dbReference>
<keyword evidence="3" id="KW-0203">Cytokinin biosynthesis</keyword>
<evidence type="ECO:0000313" key="4">
    <source>
        <dbReference type="EMBL" id="NNU17100.1"/>
    </source>
</evidence>
<comment type="catalytic activity">
    <reaction evidence="1">
        <text>AMP + H2O = D-ribose 5-phosphate + adenine</text>
        <dbReference type="Rhea" id="RHEA:20129"/>
        <dbReference type="ChEBI" id="CHEBI:15377"/>
        <dbReference type="ChEBI" id="CHEBI:16708"/>
        <dbReference type="ChEBI" id="CHEBI:78346"/>
        <dbReference type="ChEBI" id="CHEBI:456215"/>
        <dbReference type="EC" id="3.2.2.4"/>
    </reaction>
</comment>
<dbReference type="EC" id="3.2.2.n1" evidence="3"/>
<evidence type="ECO:0000256" key="1">
    <source>
        <dbReference type="ARBA" id="ARBA00000274"/>
    </source>
</evidence>
<reference evidence="4 5" key="1">
    <citation type="submission" date="2020-05" db="EMBL/GenBank/DDBJ databases">
        <title>Parvularcula mediterraneae sp. nov., isolated from polypropylene straw from shallow seawater of the seashore of Laganas in Zakynthos island, Greece.</title>
        <authorList>
            <person name="Szabo I."/>
            <person name="Al-Omari J."/>
            <person name="Rado J."/>
            <person name="Szerdahelyi G.S."/>
        </authorList>
    </citation>
    <scope>NUCLEOTIDE SEQUENCE [LARGE SCALE GENOMIC DNA]</scope>
    <source>
        <strain evidence="4 5">ZS-1/3</strain>
    </source>
</reference>
<dbReference type="PANTHER" id="PTHR31223:SF70">
    <property type="entry name" value="LOG FAMILY PROTEIN YJL055W"/>
    <property type="match status" value="1"/>
</dbReference>
<dbReference type="Gene3D" id="3.40.50.450">
    <property type="match status" value="1"/>
</dbReference>
<dbReference type="InterPro" id="IPR005269">
    <property type="entry name" value="LOG"/>
</dbReference>
<evidence type="ECO:0000256" key="3">
    <source>
        <dbReference type="RuleBase" id="RU363015"/>
    </source>
</evidence>
<comment type="similarity">
    <text evidence="2 3">Belongs to the LOG family.</text>
</comment>
<keyword evidence="3" id="KW-0378">Hydrolase</keyword>
<dbReference type="Proteomes" id="UP000536835">
    <property type="component" value="Unassembled WGS sequence"/>
</dbReference>
<dbReference type="PANTHER" id="PTHR31223">
    <property type="entry name" value="LOG FAMILY PROTEIN YJL055W"/>
    <property type="match status" value="1"/>
</dbReference>
<dbReference type="GO" id="GO:0009691">
    <property type="term" value="P:cytokinin biosynthetic process"/>
    <property type="evidence" value="ECO:0007669"/>
    <property type="project" value="UniProtKB-UniRule"/>
</dbReference>
<dbReference type="GO" id="GO:0008714">
    <property type="term" value="F:AMP nucleosidase activity"/>
    <property type="evidence" value="ECO:0007669"/>
    <property type="project" value="UniProtKB-EC"/>
</dbReference>
<keyword evidence="5" id="KW-1185">Reference proteome</keyword>
<dbReference type="NCBIfam" id="TIGR00730">
    <property type="entry name" value="Rossman fold protein, TIGR00730 family"/>
    <property type="match status" value="1"/>
</dbReference>
<dbReference type="AlphaFoldDB" id="A0A7Y3RNZ4"/>
<dbReference type="RefSeq" id="WP_173200192.1">
    <property type="nucleotide sequence ID" value="NZ_JABFCX010000003.1"/>
</dbReference>
<protein>
    <recommendedName>
        <fullName evidence="3">Cytokinin riboside 5'-monophosphate phosphoribohydrolase</fullName>
        <ecNumber evidence="3">3.2.2.n1</ecNumber>
    </recommendedName>
</protein>
<evidence type="ECO:0000256" key="2">
    <source>
        <dbReference type="ARBA" id="ARBA00006763"/>
    </source>
</evidence>
<dbReference type="SUPFAM" id="SSF102405">
    <property type="entry name" value="MCP/YpsA-like"/>
    <property type="match status" value="1"/>
</dbReference>
<accession>A0A7Y3RNZ4</accession>
<comment type="caution">
    <text evidence="4">The sequence shown here is derived from an EMBL/GenBank/DDBJ whole genome shotgun (WGS) entry which is preliminary data.</text>
</comment>
<dbReference type="InterPro" id="IPR031100">
    <property type="entry name" value="LOG_fam"/>
</dbReference>
<dbReference type="GO" id="GO:0005829">
    <property type="term" value="C:cytosol"/>
    <property type="evidence" value="ECO:0007669"/>
    <property type="project" value="TreeGrafter"/>
</dbReference>
<evidence type="ECO:0000313" key="5">
    <source>
        <dbReference type="Proteomes" id="UP000536835"/>
    </source>
</evidence>
<organism evidence="4 5">
    <name type="scientific">Parvularcula mediterranea</name>
    <dbReference type="NCBI Taxonomy" id="2732508"/>
    <lineage>
        <taxon>Bacteria</taxon>
        <taxon>Pseudomonadati</taxon>
        <taxon>Pseudomonadota</taxon>
        <taxon>Alphaproteobacteria</taxon>
        <taxon>Parvularculales</taxon>
        <taxon>Parvularculaceae</taxon>
        <taxon>Parvularcula</taxon>
    </lineage>
</organism>